<sequence length="586" mass="66815">MNYNNGRQMRGQMHNGNKNLNRKRKLNRPQQFSKRFRYTNNPSLDILPFSNPLNHATVQNSDKVPSETVIYPQFLHKSPTNDQPVPRNIQSVLSIDQPKPQTSPYDPFKPRISPLKPRTSPSDPSKPPSGTYSANDRLKSLKKTFGVVSDVVQPLAKNNNSCSNFTRWENPKPSLTAKPSTIQERLKNMKKNYYNNANSTGLTTSCTTKPQEDMILISPPNSAACVNDVSDEESMDWCAFEHKEVLDNITKLRKNVTPHTAPLTTFQKTISETLINMTVNQSMYRQIFIVVDTNVFLSNLDLVNELLDFKINVSGVSNPCIMIPWIVIQELDYLKDSDRQSNINNSAQNAIKFINEKLAKKDPQVKGQSVRDAADQNFTSKNADDAILFCCLQIQDRQHNSILLSNDINLRNKAMINGVTAYSHRTIMDGLDPYRDTGSGMKLHPAFDYSKLKAVDVIFSAFFSFIINKKTLDAYGSLRDRMYPQLKQSSQWPLIKCLNFFKTFWRSIFSMFLPRQSMYTVNQFIEFLTKHEDLDAMTPSNIKTFIDTGLELIVYIENGCESNKGSAITSRKKIEDITKDFFVSQN</sequence>
<dbReference type="Pfam" id="PF13638">
    <property type="entry name" value="PIN_4"/>
    <property type="match status" value="1"/>
</dbReference>
<gene>
    <name evidence="3" type="ORF">RI129_008516</name>
</gene>
<name>A0AAN7VFE4_9COLE</name>
<dbReference type="InterPro" id="IPR052626">
    <property type="entry name" value="SWT1_Regulator"/>
</dbReference>
<dbReference type="PANTHER" id="PTHR16161:SF0">
    <property type="entry name" value="TRANSCRIPTIONAL PROTEIN SWT1"/>
    <property type="match status" value="1"/>
</dbReference>
<feature type="domain" description="PIN" evidence="2">
    <location>
        <begin position="287"/>
        <end position="412"/>
    </location>
</feature>
<evidence type="ECO:0000313" key="3">
    <source>
        <dbReference type="EMBL" id="KAK5642349.1"/>
    </source>
</evidence>
<dbReference type="SMART" id="SM00670">
    <property type="entry name" value="PINc"/>
    <property type="match status" value="1"/>
</dbReference>
<dbReference type="PANTHER" id="PTHR16161">
    <property type="entry name" value="TRANSCRIPTIONAL PROTEIN SWT1"/>
    <property type="match status" value="1"/>
</dbReference>
<dbReference type="GO" id="GO:0005634">
    <property type="term" value="C:nucleus"/>
    <property type="evidence" value="ECO:0007669"/>
    <property type="project" value="TreeGrafter"/>
</dbReference>
<keyword evidence="4" id="KW-1185">Reference proteome</keyword>
<evidence type="ECO:0000259" key="2">
    <source>
        <dbReference type="SMART" id="SM00670"/>
    </source>
</evidence>
<dbReference type="CDD" id="cd18727">
    <property type="entry name" value="PIN_Swt1-like"/>
    <property type="match status" value="1"/>
</dbReference>
<feature type="region of interest" description="Disordered" evidence="1">
    <location>
        <begin position="94"/>
        <end position="135"/>
    </location>
</feature>
<evidence type="ECO:0000256" key="1">
    <source>
        <dbReference type="SAM" id="MobiDB-lite"/>
    </source>
</evidence>
<proteinExistence type="predicted"/>
<feature type="compositionally biased region" description="Polar residues" evidence="1">
    <location>
        <begin position="119"/>
        <end position="134"/>
    </location>
</feature>
<dbReference type="InterPro" id="IPR002716">
    <property type="entry name" value="PIN_dom"/>
</dbReference>
<dbReference type="SUPFAM" id="SSF88723">
    <property type="entry name" value="PIN domain-like"/>
    <property type="match status" value="1"/>
</dbReference>
<dbReference type="EMBL" id="JAVRBK010000006">
    <property type="protein sequence ID" value="KAK5642349.1"/>
    <property type="molecule type" value="Genomic_DNA"/>
</dbReference>
<accession>A0AAN7VFE4</accession>
<dbReference type="Proteomes" id="UP001329430">
    <property type="component" value="Chromosome 6"/>
</dbReference>
<protein>
    <recommendedName>
        <fullName evidence="2">PIN domain-containing protein</fullName>
    </recommendedName>
</protein>
<dbReference type="InterPro" id="IPR029060">
    <property type="entry name" value="PIN-like_dom_sf"/>
</dbReference>
<dbReference type="AlphaFoldDB" id="A0AAN7VFE4"/>
<feature type="compositionally biased region" description="Polar residues" evidence="1">
    <location>
        <begin position="94"/>
        <end position="104"/>
    </location>
</feature>
<feature type="region of interest" description="Disordered" evidence="1">
    <location>
        <begin position="1"/>
        <end position="23"/>
    </location>
</feature>
<comment type="caution">
    <text evidence="3">The sequence shown here is derived from an EMBL/GenBank/DDBJ whole genome shotgun (WGS) entry which is preliminary data.</text>
</comment>
<evidence type="ECO:0000313" key="4">
    <source>
        <dbReference type="Proteomes" id="UP001329430"/>
    </source>
</evidence>
<reference evidence="3 4" key="1">
    <citation type="journal article" date="2024" name="Insects">
        <title>An Improved Chromosome-Level Genome Assembly of the Firefly Pyrocoelia pectoralis.</title>
        <authorList>
            <person name="Fu X."/>
            <person name="Meyer-Rochow V.B."/>
            <person name="Ballantyne L."/>
            <person name="Zhu X."/>
        </authorList>
    </citation>
    <scope>NUCLEOTIDE SEQUENCE [LARGE SCALE GENOMIC DNA]</scope>
    <source>
        <strain evidence="3">XCY_ONT2</strain>
    </source>
</reference>
<organism evidence="3 4">
    <name type="scientific">Pyrocoelia pectoralis</name>
    <dbReference type="NCBI Taxonomy" id="417401"/>
    <lineage>
        <taxon>Eukaryota</taxon>
        <taxon>Metazoa</taxon>
        <taxon>Ecdysozoa</taxon>
        <taxon>Arthropoda</taxon>
        <taxon>Hexapoda</taxon>
        <taxon>Insecta</taxon>
        <taxon>Pterygota</taxon>
        <taxon>Neoptera</taxon>
        <taxon>Endopterygota</taxon>
        <taxon>Coleoptera</taxon>
        <taxon>Polyphaga</taxon>
        <taxon>Elateriformia</taxon>
        <taxon>Elateroidea</taxon>
        <taxon>Lampyridae</taxon>
        <taxon>Lampyrinae</taxon>
        <taxon>Pyrocoelia</taxon>
    </lineage>
</organism>
<dbReference type="Gene3D" id="3.40.50.1010">
    <property type="entry name" value="5'-nuclease"/>
    <property type="match status" value="1"/>
</dbReference>